<comment type="subcellular location">
    <subcellularLocation>
        <location evidence="1 11">Cytoplasm</location>
    </subcellularLocation>
</comment>
<dbReference type="Pfam" id="PF00749">
    <property type="entry name" value="tRNA-synt_1c"/>
    <property type="match status" value="1"/>
</dbReference>
<evidence type="ECO:0000313" key="15">
    <source>
        <dbReference type="Proteomes" id="UP000013963"/>
    </source>
</evidence>
<dbReference type="PROSITE" id="PS00178">
    <property type="entry name" value="AA_TRNA_LIGASE_I"/>
    <property type="match status" value="1"/>
</dbReference>
<evidence type="ECO:0000256" key="10">
    <source>
        <dbReference type="ARBA" id="ARBA00048351"/>
    </source>
</evidence>
<keyword evidence="6 11" id="KW-0547">Nucleotide-binding</keyword>
<organism evidence="14 15">
    <name type="scientific">Spiroplasma syrphidicola EA-1</name>
    <dbReference type="NCBI Taxonomy" id="1276229"/>
    <lineage>
        <taxon>Bacteria</taxon>
        <taxon>Bacillati</taxon>
        <taxon>Mycoplasmatota</taxon>
        <taxon>Mollicutes</taxon>
        <taxon>Entomoplasmatales</taxon>
        <taxon>Spiroplasmataceae</taxon>
        <taxon>Spiroplasma</taxon>
    </lineage>
</organism>
<dbReference type="eggNOG" id="COG0008">
    <property type="taxonomic scope" value="Bacteria"/>
</dbReference>
<feature type="short sequence motif" description="'KMSKS' region" evidence="11">
    <location>
        <begin position="253"/>
        <end position="257"/>
    </location>
</feature>
<feature type="domain" description="Glutamyl/glutaminyl-tRNA synthetase class Ib catalytic" evidence="12">
    <location>
        <begin position="4"/>
        <end position="324"/>
    </location>
</feature>
<keyword evidence="7 11" id="KW-0067">ATP-binding</keyword>
<dbReference type="Pfam" id="PF19269">
    <property type="entry name" value="Anticodon_2"/>
    <property type="match status" value="1"/>
</dbReference>
<evidence type="ECO:0000256" key="1">
    <source>
        <dbReference type="ARBA" id="ARBA00004496"/>
    </source>
</evidence>
<dbReference type="GO" id="GO:0005524">
    <property type="term" value="F:ATP binding"/>
    <property type="evidence" value="ECO:0007669"/>
    <property type="project" value="UniProtKB-UniRule"/>
</dbReference>
<comment type="catalytic activity">
    <reaction evidence="10 11">
        <text>tRNA(Glu) + L-glutamate + ATP = L-glutamyl-tRNA(Glu) + AMP + diphosphate</text>
        <dbReference type="Rhea" id="RHEA:23540"/>
        <dbReference type="Rhea" id="RHEA-COMP:9663"/>
        <dbReference type="Rhea" id="RHEA-COMP:9680"/>
        <dbReference type="ChEBI" id="CHEBI:29985"/>
        <dbReference type="ChEBI" id="CHEBI:30616"/>
        <dbReference type="ChEBI" id="CHEBI:33019"/>
        <dbReference type="ChEBI" id="CHEBI:78442"/>
        <dbReference type="ChEBI" id="CHEBI:78520"/>
        <dbReference type="ChEBI" id="CHEBI:456215"/>
        <dbReference type="EC" id="6.1.1.17"/>
    </reaction>
</comment>
<evidence type="ECO:0000313" key="14">
    <source>
        <dbReference type="EMBL" id="AGM25777.1"/>
    </source>
</evidence>
<dbReference type="RefSeq" id="WP_016340437.1">
    <property type="nucleotide sequence ID" value="NC_021284.1"/>
</dbReference>
<evidence type="ECO:0000259" key="12">
    <source>
        <dbReference type="Pfam" id="PF00749"/>
    </source>
</evidence>
<keyword evidence="9 11" id="KW-0030">Aminoacyl-tRNA synthetase</keyword>
<dbReference type="Gene3D" id="3.40.50.620">
    <property type="entry name" value="HUPs"/>
    <property type="match status" value="1"/>
</dbReference>
<reference evidence="14 15" key="1">
    <citation type="journal article" date="2013" name="Genome Biol. Evol.">
        <title>Complete genomes of two dipteran-associated spiroplasmas provided insights into the origin, dynamics, and impacts of viral invasion in spiroplasma.</title>
        <authorList>
            <person name="Ku C."/>
            <person name="Lo W.S."/>
            <person name="Chen L.L."/>
            <person name="Kuo C.H."/>
        </authorList>
    </citation>
    <scope>NUCLEOTIDE SEQUENCE [LARGE SCALE GENOMIC DNA]</scope>
    <source>
        <strain evidence="14">EA-1</strain>
    </source>
</reference>
<dbReference type="HAMAP" id="MF_00022">
    <property type="entry name" value="Glu_tRNA_synth_type1"/>
    <property type="match status" value="1"/>
</dbReference>
<feature type="binding site" evidence="11">
    <location>
        <position position="108"/>
    </location>
    <ligand>
        <name>Zn(2+)</name>
        <dbReference type="ChEBI" id="CHEBI:29105"/>
    </ligand>
</feature>
<dbReference type="SUPFAM" id="SSF48163">
    <property type="entry name" value="An anticodon-binding domain of class I aminoacyl-tRNA synthetases"/>
    <property type="match status" value="1"/>
</dbReference>
<dbReference type="InterPro" id="IPR045462">
    <property type="entry name" value="aa-tRNA-synth_I_cd-bd"/>
</dbReference>
<feature type="binding site" evidence="11">
    <location>
        <position position="256"/>
    </location>
    <ligand>
        <name>ATP</name>
        <dbReference type="ChEBI" id="CHEBI:30616"/>
    </ligand>
</feature>
<dbReference type="FunFam" id="3.40.50.620:FF:000007">
    <property type="entry name" value="Glutamate--tRNA ligase"/>
    <property type="match status" value="1"/>
</dbReference>
<evidence type="ECO:0000256" key="9">
    <source>
        <dbReference type="ARBA" id="ARBA00023146"/>
    </source>
</evidence>
<feature type="binding site" evidence="11">
    <location>
        <position position="138"/>
    </location>
    <ligand>
        <name>Zn(2+)</name>
        <dbReference type="ChEBI" id="CHEBI:29105"/>
    </ligand>
</feature>
<evidence type="ECO:0000256" key="6">
    <source>
        <dbReference type="ARBA" id="ARBA00022741"/>
    </source>
</evidence>
<keyword evidence="11" id="KW-0479">Metal-binding</keyword>
<dbReference type="InterPro" id="IPR049940">
    <property type="entry name" value="GluQ/Sye"/>
</dbReference>
<dbReference type="KEGG" id="ssyr:SSYRP_v1c01810"/>
<dbReference type="Proteomes" id="UP000013963">
    <property type="component" value="Chromosome"/>
</dbReference>
<dbReference type="InterPro" id="IPR014729">
    <property type="entry name" value="Rossmann-like_a/b/a_fold"/>
</dbReference>
<dbReference type="AlphaFoldDB" id="R4U319"/>
<evidence type="ECO:0000256" key="7">
    <source>
        <dbReference type="ARBA" id="ARBA00022840"/>
    </source>
</evidence>
<dbReference type="CDD" id="cd00808">
    <property type="entry name" value="GluRS_core"/>
    <property type="match status" value="1"/>
</dbReference>
<evidence type="ECO:0000256" key="8">
    <source>
        <dbReference type="ARBA" id="ARBA00022917"/>
    </source>
</evidence>
<comment type="subunit">
    <text evidence="3 11">Monomer.</text>
</comment>
<dbReference type="GO" id="GO:0000049">
    <property type="term" value="F:tRNA binding"/>
    <property type="evidence" value="ECO:0007669"/>
    <property type="project" value="InterPro"/>
</dbReference>
<dbReference type="PATRIC" id="fig|1276229.3.peg.181"/>
<feature type="domain" description="Aminoacyl-tRNA synthetase class I anticodon-binding" evidence="13">
    <location>
        <begin position="342"/>
        <end position="481"/>
    </location>
</feature>
<evidence type="ECO:0000256" key="5">
    <source>
        <dbReference type="ARBA" id="ARBA00022598"/>
    </source>
</evidence>
<accession>R4U319</accession>
<dbReference type="GO" id="GO:0008270">
    <property type="term" value="F:zinc ion binding"/>
    <property type="evidence" value="ECO:0007669"/>
    <property type="project" value="UniProtKB-UniRule"/>
</dbReference>
<comment type="function">
    <text evidence="11">Catalyzes the attachment of glutamate to tRNA(Glu) in a two-step reaction: glutamate is first activated by ATP to form Glu-AMP and then transferred to the acceptor end of tRNA(Glu).</text>
</comment>
<keyword evidence="8 11" id="KW-0648">Protein biosynthesis</keyword>
<dbReference type="InterPro" id="IPR000924">
    <property type="entry name" value="Glu/Gln-tRNA-synth"/>
</dbReference>
<dbReference type="EC" id="6.1.1.17" evidence="11"/>
<dbReference type="GO" id="GO:0004818">
    <property type="term" value="F:glutamate-tRNA ligase activity"/>
    <property type="evidence" value="ECO:0007669"/>
    <property type="project" value="UniProtKB-UniRule"/>
</dbReference>
<dbReference type="PANTHER" id="PTHR43311:SF2">
    <property type="entry name" value="GLUTAMATE--TRNA LIGASE, MITOCHONDRIAL-RELATED"/>
    <property type="match status" value="1"/>
</dbReference>
<dbReference type="InterPro" id="IPR004527">
    <property type="entry name" value="Glu-tRNA-ligase_bac/mito"/>
</dbReference>
<feature type="binding site" evidence="11">
    <location>
        <position position="136"/>
    </location>
    <ligand>
        <name>Zn(2+)</name>
        <dbReference type="ChEBI" id="CHEBI:29105"/>
    </ligand>
</feature>
<evidence type="ECO:0000256" key="2">
    <source>
        <dbReference type="ARBA" id="ARBA00007894"/>
    </source>
</evidence>
<evidence type="ECO:0000259" key="13">
    <source>
        <dbReference type="Pfam" id="PF19269"/>
    </source>
</evidence>
<dbReference type="STRING" id="1276229.SSYRP_v1c01810"/>
<dbReference type="InterPro" id="IPR020058">
    <property type="entry name" value="Glu/Gln-tRNA-synth_Ib_cat-dom"/>
</dbReference>
<keyword evidence="5 11" id="KW-0436">Ligase</keyword>
<dbReference type="PANTHER" id="PTHR43311">
    <property type="entry name" value="GLUTAMATE--TRNA LIGASE"/>
    <property type="match status" value="1"/>
</dbReference>
<feature type="short sequence motif" description="'HIGH' region" evidence="11">
    <location>
        <begin position="11"/>
        <end position="21"/>
    </location>
</feature>
<dbReference type="GO" id="GO:0005829">
    <property type="term" value="C:cytosol"/>
    <property type="evidence" value="ECO:0007669"/>
    <property type="project" value="TreeGrafter"/>
</dbReference>
<keyword evidence="4 11" id="KW-0963">Cytoplasm</keyword>
<dbReference type="HOGENOM" id="CLU_015768_6_1_14"/>
<dbReference type="NCBIfam" id="TIGR00464">
    <property type="entry name" value="gltX_bact"/>
    <property type="match status" value="1"/>
</dbReference>
<evidence type="ECO:0000256" key="4">
    <source>
        <dbReference type="ARBA" id="ARBA00022490"/>
    </source>
</evidence>
<dbReference type="SUPFAM" id="SSF52374">
    <property type="entry name" value="Nucleotidylyl transferase"/>
    <property type="match status" value="1"/>
</dbReference>
<dbReference type="PRINTS" id="PR00987">
    <property type="entry name" value="TRNASYNTHGLU"/>
</dbReference>
<name>R4U319_9MOLU</name>
<feature type="binding site" evidence="11">
    <location>
        <position position="110"/>
    </location>
    <ligand>
        <name>Zn(2+)</name>
        <dbReference type="ChEBI" id="CHEBI:29105"/>
    </ligand>
</feature>
<comment type="similarity">
    <text evidence="2 11">Belongs to the class-I aminoacyl-tRNA synthetase family. Glutamate--tRNA ligase type 1 subfamily.</text>
</comment>
<keyword evidence="15" id="KW-1185">Reference proteome</keyword>
<proteinExistence type="inferred from homology"/>
<dbReference type="GO" id="GO:0006424">
    <property type="term" value="P:glutamyl-tRNA aminoacylation"/>
    <property type="evidence" value="ECO:0007669"/>
    <property type="project" value="UniProtKB-UniRule"/>
</dbReference>
<dbReference type="InterPro" id="IPR001412">
    <property type="entry name" value="aa-tRNA-synth_I_CS"/>
</dbReference>
<protein>
    <recommendedName>
        <fullName evidence="11">Glutamate--tRNA ligase</fullName>
        <ecNumber evidence="11">6.1.1.17</ecNumber>
    </recommendedName>
    <alternativeName>
        <fullName evidence="11">Glutamyl-tRNA synthetase</fullName>
        <shortName evidence="11">GluRS</shortName>
    </alternativeName>
</protein>
<dbReference type="InterPro" id="IPR033910">
    <property type="entry name" value="GluRS_core"/>
</dbReference>
<dbReference type="Gene3D" id="1.10.10.350">
    <property type="match status" value="1"/>
</dbReference>
<dbReference type="OrthoDB" id="9807503at2"/>
<evidence type="ECO:0000256" key="3">
    <source>
        <dbReference type="ARBA" id="ARBA00011245"/>
    </source>
</evidence>
<comment type="cofactor">
    <cofactor evidence="11">
        <name>Zn(2+)</name>
        <dbReference type="ChEBI" id="CHEBI:29105"/>
    </cofactor>
    <text evidence="11">Binds 1 zinc ion per subunit.</text>
</comment>
<dbReference type="EMBL" id="CP005078">
    <property type="protein sequence ID" value="AGM25777.1"/>
    <property type="molecule type" value="Genomic_DNA"/>
</dbReference>
<evidence type="ECO:0000256" key="11">
    <source>
        <dbReference type="HAMAP-Rule" id="MF_00022"/>
    </source>
</evidence>
<keyword evidence="11" id="KW-0862">Zinc</keyword>
<dbReference type="InterPro" id="IPR008925">
    <property type="entry name" value="aa_tRNA-synth_I_cd-bd_sf"/>
</dbReference>
<dbReference type="InterPro" id="IPR020751">
    <property type="entry name" value="aa-tRNA-synth_I_codon-bd_sub2"/>
</dbReference>
<sequence length="486" mass="55908">MGNKVRLRYAPSPTGYLHIGNTRTALFNYLLAKHYDGDFILRIEDTDTERNVEGAEASQLDNLRWLGIEPDETIDKPGKYGPYRQLERLDIYQKYAEQFLAAKQAYYCFCSSEALEKSREEQIANGNVAPTYDLKCYHLSPEQVAEQLALGTPKSIRFHVPENQTYQFNDMVRGAVSFEAKDLGDWIILKSSGIPTYNFAVAVDDYLMEITHVIRGEEHISNTPRQLMIYDALGVTPPIFGHLTLIVNEQHKKLSKRDGHLMQFISQYRDLGYLPEAIFNFIALLGWSPKGEEEIFTKTELIKIFDEERFSKSPSMFDVKKLTWINSLYLKKMTDEDYLAFVRPFLTAAYDLTNKSEGWLEMLMLIFKKELQYGQEIVELAKPFFVAPTSLNPATLTMLKSLPGDHQWLNSFRDDLSKISDWNEGAIKTLITECGQKHQLKGKDLFMPIRIFTSYQEHGPELAKVIYLIGKEQVINNINNLISKDV</sequence>
<gene>
    <name evidence="11 14" type="primary">gltX</name>
    <name evidence="14" type="ORF">SSYRP_v1c01810</name>
</gene>